<sequence>MTLEGALETTADGSRDAVLFVFTVTNTGDEPVELAFTDGCKAEFVLVDDGSEVWRFSDGRMFAQVLSSDELDPGEATTYEAEWSDPDAGEYTAIATLQARETDCEATTTVTVVD</sequence>
<dbReference type="Pfam" id="PF12690">
    <property type="entry name" value="BsuPI"/>
    <property type="match status" value="1"/>
</dbReference>
<dbReference type="EMBL" id="SHMR01000005">
    <property type="protein sequence ID" value="RZH67648.1"/>
    <property type="molecule type" value="Genomic_DNA"/>
</dbReference>
<proteinExistence type="predicted"/>
<accession>A0A482XVP1</accession>
<evidence type="ECO:0000313" key="2">
    <source>
        <dbReference type="EMBL" id="RZH67648.1"/>
    </source>
</evidence>
<dbReference type="OrthoDB" id="311964at2157"/>
<dbReference type="STRING" id="222984.GCA_000731985_01112"/>
<comment type="caution">
    <text evidence="2">The sequence shown here is derived from an EMBL/GenBank/DDBJ whole genome shotgun (WGS) entry which is preliminary data.</text>
</comment>
<dbReference type="Gene3D" id="2.60.40.2360">
    <property type="entry name" value="Intracellular proteinase inhibitor BsuPI"/>
    <property type="match status" value="1"/>
</dbReference>
<feature type="domain" description="Intracellular proteinase inhibitor BsuPI" evidence="1">
    <location>
        <begin position="8"/>
        <end position="101"/>
    </location>
</feature>
<dbReference type="Proteomes" id="UP000292704">
    <property type="component" value="Unassembled WGS sequence"/>
</dbReference>
<reference evidence="2 3" key="1">
    <citation type="submission" date="2019-02" db="EMBL/GenBank/DDBJ databases">
        <title>Genome analysis provides insights into bioremediation potentialities and Haloocin production by Natrinema altunense strain 4.1R isolated from Chott Douz in Tunisian desert.</title>
        <authorList>
            <person name="Najjari A."/>
            <person name="Youssef N."/>
            <person name="Ben Dhia O."/>
            <person name="Ferjani R."/>
            <person name="El Hidri D."/>
            <person name="Ouzari H.I."/>
            <person name="Cherif A."/>
        </authorList>
    </citation>
    <scope>NUCLEOTIDE SEQUENCE [LARGE SCALE GENOMIC DNA]</scope>
    <source>
        <strain evidence="2 3">4.1R</strain>
    </source>
</reference>
<name>A0A482XVP1_9EURY</name>
<dbReference type="RefSeq" id="WP_007108205.1">
    <property type="nucleotide sequence ID" value="NZ_JNCS01000002.1"/>
</dbReference>
<dbReference type="InterPro" id="IPR038144">
    <property type="entry name" value="IPI"/>
</dbReference>
<dbReference type="InterPro" id="IPR020481">
    <property type="entry name" value="Intracell_prot_inh_BsuPI"/>
</dbReference>
<organism evidence="2 3">
    <name type="scientific">Natrinema altunense</name>
    <dbReference type="NCBI Taxonomy" id="222984"/>
    <lineage>
        <taxon>Archaea</taxon>
        <taxon>Methanobacteriati</taxon>
        <taxon>Methanobacteriota</taxon>
        <taxon>Stenosarchaea group</taxon>
        <taxon>Halobacteria</taxon>
        <taxon>Halobacteriales</taxon>
        <taxon>Natrialbaceae</taxon>
        <taxon>Natrinema</taxon>
    </lineage>
</organism>
<evidence type="ECO:0000313" key="3">
    <source>
        <dbReference type="Proteomes" id="UP000292704"/>
    </source>
</evidence>
<protein>
    <recommendedName>
        <fullName evidence="1">Intracellular proteinase inhibitor BsuPI domain-containing protein</fullName>
    </recommendedName>
</protein>
<dbReference type="AlphaFoldDB" id="A0A482XVP1"/>
<evidence type="ECO:0000259" key="1">
    <source>
        <dbReference type="Pfam" id="PF12690"/>
    </source>
</evidence>
<gene>
    <name evidence="2" type="ORF">ELS17_12420</name>
</gene>